<accession>A0A1G9NB94</accession>
<keyword evidence="1" id="KW-0812">Transmembrane</keyword>
<keyword evidence="1" id="KW-0472">Membrane</keyword>
<keyword evidence="4" id="KW-1185">Reference proteome</keyword>
<dbReference type="EMBL" id="FNGH01000007">
    <property type="protein sequence ID" value="SDL83724.1"/>
    <property type="molecule type" value="Genomic_DNA"/>
</dbReference>
<keyword evidence="1" id="KW-1133">Transmembrane helix</keyword>
<dbReference type="Pfam" id="PF14145">
    <property type="entry name" value="YrhK"/>
    <property type="match status" value="1"/>
</dbReference>
<evidence type="ECO:0000313" key="4">
    <source>
        <dbReference type="Proteomes" id="UP000199107"/>
    </source>
</evidence>
<evidence type="ECO:0000256" key="1">
    <source>
        <dbReference type="SAM" id="Phobius"/>
    </source>
</evidence>
<dbReference type="STRING" id="48727.SAMN05192555_10794"/>
<feature type="transmembrane region" description="Helical" evidence="1">
    <location>
        <begin position="56"/>
        <end position="75"/>
    </location>
</feature>
<evidence type="ECO:0000313" key="3">
    <source>
        <dbReference type="EMBL" id="SDL83724.1"/>
    </source>
</evidence>
<sequence length="117" mass="13758">MHRELEEGVTINYEYLLKHLGIGETLMPDTRLDNPLTLHFGREELVIRRRYETLSIANDFLIAIWFLAGSILFLYPSMERVAVWLFIIGSCQFLIRPTVRLVSHLHLQRVPPSHWES</sequence>
<dbReference type="AlphaFoldDB" id="A0A1G9NB94"/>
<evidence type="ECO:0000259" key="2">
    <source>
        <dbReference type="Pfam" id="PF14145"/>
    </source>
</evidence>
<dbReference type="InterPro" id="IPR025424">
    <property type="entry name" value="YrhK_domain"/>
</dbReference>
<organism evidence="3 4">
    <name type="scientific">Franzmannia pantelleriensis</name>
    <dbReference type="NCBI Taxonomy" id="48727"/>
    <lineage>
        <taxon>Bacteria</taxon>
        <taxon>Pseudomonadati</taxon>
        <taxon>Pseudomonadota</taxon>
        <taxon>Gammaproteobacteria</taxon>
        <taxon>Oceanospirillales</taxon>
        <taxon>Halomonadaceae</taxon>
        <taxon>Franzmannia</taxon>
    </lineage>
</organism>
<name>A0A1G9NB94_9GAMM</name>
<reference evidence="4" key="1">
    <citation type="submission" date="2016-10" db="EMBL/GenBank/DDBJ databases">
        <authorList>
            <person name="Varghese N."/>
            <person name="Submissions S."/>
        </authorList>
    </citation>
    <scope>NUCLEOTIDE SEQUENCE [LARGE SCALE GENOMIC DNA]</scope>
    <source>
        <strain evidence="4">AAP</strain>
    </source>
</reference>
<gene>
    <name evidence="3" type="ORF">SAMN05192555_10794</name>
</gene>
<protein>
    <submittedName>
        <fullName evidence="3">YrhK-like protein</fullName>
    </submittedName>
</protein>
<dbReference type="Proteomes" id="UP000199107">
    <property type="component" value="Unassembled WGS sequence"/>
</dbReference>
<proteinExistence type="predicted"/>
<feature type="domain" description="YrhK" evidence="2">
    <location>
        <begin position="49"/>
        <end position="104"/>
    </location>
</feature>